<evidence type="ECO:0000256" key="4">
    <source>
        <dbReference type="ARBA" id="ARBA00022490"/>
    </source>
</evidence>
<dbReference type="CDD" id="cd00496">
    <property type="entry name" value="PheRS_alpha_core"/>
    <property type="match status" value="1"/>
</dbReference>
<evidence type="ECO:0000256" key="3">
    <source>
        <dbReference type="ARBA" id="ARBA00011209"/>
    </source>
</evidence>
<dbReference type="RefSeq" id="WP_272957300.1">
    <property type="nucleotide sequence ID" value="NZ_CAJXAW010000008.1"/>
</dbReference>
<dbReference type="PANTHER" id="PTHR11538">
    <property type="entry name" value="PHENYLALANYL-TRNA SYNTHETASE"/>
    <property type="match status" value="1"/>
</dbReference>
<reference evidence="16 17" key="1">
    <citation type="journal article" date="2018" name="Nat. Biotechnol.">
        <title>A standardized bacterial taxonomy based on genome phylogeny substantially revises the tree of life.</title>
        <authorList>
            <person name="Parks D.H."/>
            <person name="Chuvochina M."/>
            <person name="Waite D.W."/>
            <person name="Rinke C."/>
            <person name="Skarshewski A."/>
            <person name="Chaumeil P.A."/>
            <person name="Hugenholtz P."/>
        </authorList>
    </citation>
    <scope>NUCLEOTIDE SEQUENCE [LARGE SCALE GENOMIC DNA]</scope>
    <source>
        <strain evidence="16">UBA9359</strain>
    </source>
</reference>
<keyword evidence="9 13" id="KW-0460">Magnesium</keyword>
<evidence type="ECO:0000313" key="17">
    <source>
        <dbReference type="Proteomes" id="UP000264330"/>
    </source>
</evidence>
<evidence type="ECO:0000256" key="7">
    <source>
        <dbReference type="ARBA" id="ARBA00022741"/>
    </source>
</evidence>
<evidence type="ECO:0000256" key="11">
    <source>
        <dbReference type="ARBA" id="ARBA00023146"/>
    </source>
</evidence>
<keyword evidence="8 13" id="KW-0067">ATP-binding</keyword>
<evidence type="ECO:0000256" key="9">
    <source>
        <dbReference type="ARBA" id="ARBA00022842"/>
    </source>
</evidence>
<gene>
    <name evidence="13" type="primary">pheS</name>
    <name evidence="16" type="ORF">DGQ38_01825</name>
</gene>
<dbReference type="HAMAP" id="MF_00281">
    <property type="entry name" value="Phe_tRNA_synth_alpha1"/>
    <property type="match status" value="1"/>
</dbReference>
<dbReference type="PANTHER" id="PTHR11538:SF41">
    <property type="entry name" value="PHENYLALANINE--TRNA LIGASE, MITOCHONDRIAL"/>
    <property type="match status" value="1"/>
</dbReference>
<dbReference type="InterPro" id="IPR002319">
    <property type="entry name" value="Phenylalanyl-tRNA_Synthase"/>
</dbReference>
<evidence type="ECO:0000259" key="15">
    <source>
        <dbReference type="PROSITE" id="PS50862"/>
    </source>
</evidence>
<keyword evidence="6 13" id="KW-0479">Metal-binding</keyword>
<organism evidence="16 17">
    <name type="scientific">Zunongwangia profunda</name>
    <dbReference type="NCBI Taxonomy" id="398743"/>
    <lineage>
        <taxon>Bacteria</taxon>
        <taxon>Pseudomonadati</taxon>
        <taxon>Bacteroidota</taxon>
        <taxon>Flavobacteriia</taxon>
        <taxon>Flavobacteriales</taxon>
        <taxon>Flavobacteriaceae</taxon>
        <taxon>Zunongwangia</taxon>
    </lineage>
</organism>
<comment type="similarity">
    <text evidence="2 13">Belongs to the class-II aminoacyl-tRNA synthetase family. Phe-tRNA synthetase alpha subunit type 1 subfamily.</text>
</comment>
<dbReference type="InterPro" id="IPR004188">
    <property type="entry name" value="Phe-tRNA_ligase_II_N"/>
</dbReference>
<evidence type="ECO:0000256" key="1">
    <source>
        <dbReference type="ARBA" id="ARBA00004496"/>
    </source>
</evidence>
<dbReference type="GO" id="GO:0004826">
    <property type="term" value="F:phenylalanine-tRNA ligase activity"/>
    <property type="evidence" value="ECO:0007669"/>
    <property type="project" value="UniProtKB-UniRule"/>
</dbReference>
<dbReference type="InterPro" id="IPR006195">
    <property type="entry name" value="aa-tRNA-synth_II"/>
</dbReference>
<evidence type="ECO:0000256" key="8">
    <source>
        <dbReference type="ARBA" id="ARBA00022840"/>
    </source>
</evidence>
<dbReference type="EC" id="6.1.1.20" evidence="13"/>
<keyword evidence="14" id="KW-0175">Coiled coil</keyword>
<dbReference type="GO" id="GO:0005524">
    <property type="term" value="F:ATP binding"/>
    <property type="evidence" value="ECO:0007669"/>
    <property type="project" value="UniProtKB-UniRule"/>
</dbReference>
<keyword evidence="5 13" id="KW-0436">Ligase</keyword>
<name>A0A3D5IXJ9_9FLAO</name>
<evidence type="ECO:0000256" key="13">
    <source>
        <dbReference type="HAMAP-Rule" id="MF_00281"/>
    </source>
</evidence>
<protein>
    <recommendedName>
        <fullName evidence="13">Phenylalanine--tRNA ligase alpha subunit</fullName>
        <ecNumber evidence="13">6.1.1.20</ecNumber>
    </recommendedName>
    <alternativeName>
        <fullName evidence="13">Phenylalanyl-tRNA synthetase alpha subunit</fullName>
        <shortName evidence="13">PheRS</shortName>
    </alternativeName>
</protein>
<dbReference type="GO" id="GO:0005737">
    <property type="term" value="C:cytoplasm"/>
    <property type="evidence" value="ECO:0007669"/>
    <property type="project" value="UniProtKB-SubCell"/>
</dbReference>
<keyword evidence="4 13" id="KW-0963">Cytoplasm</keyword>
<feature type="binding site" evidence="13">
    <location>
        <position position="250"/>
    </location>
    <ligand>
        <name>Mg(2+)</name>
        <dbReference type="ChEBI" id="CHEBI:18420"/>
        <note>shared with beta subunit</note>
    </ligand>
</feature>
<dbReference type="Proteomes" id="UP000264330">
    <property type="component" value="Unassembled WGS sequence"/>
</dbReference>
<dbReference type="InterPro" id="IPR022911">
    <property type="entry name" value="Phe_tRNA_ligase_alpha1_bac"/>
</dbReference>
<evidence type="ECO:0000256" key="14">
    <source>
        <dbReference type="SAM" id="Coils"/>
    </source>
</evidence>
<evidence type="ECO:0000313" key="16">
    <source>
        <dbReference type="EMBL" id="HCV79770.1"/>
    </source>
</evidence>
<keyword evidence="11 13" id="KW-0030">Aminoacyl-tRNA synthetase</keyword>
<comment type="caution">
    <text evidence="16">The sequence shown here is derived from an EMBL/GenBank/DDBJ whole genome shotgun (WGS) entry which is preliminary data.</text>
</comment>
<feature type="domain" description="Aminoacyl-transfer RNA synthetases class-II family profile" evidence="15">
    <location>
        <begin position="136"/>
        <end position="326"/>
    </location>
</feature>
<keyword evidence="10 13" id="KW-0648">Protein biosynthesis</keyword>
<dbReference type="SUPFAM" id="SSF55681">
    <property type="entry name" value="Class II aaRS and biotin synthetases"/>
    <property type="match status" value="1"/>
</dbReference>
<comment type="catalytic activity">
    <reaction evidence="12 13">
        <text>tRNA(Phe) + L-phenylalanine + ATP = L-phenylalanyl-tRNA(Phe) + AMP + diphosphate + H(+)</text>
        <dbReference type="Rhea" id="RHEA:19413"/>
        <dbReference type="Rhea" id="RHEA-COMP:9668"/>
        <dbReference type="Rhea" id="RHEA-COMP:9699"/>
        <dbReference type="ChEBI" id="CHEBI:15378"/>
        <dbReference type="ChEBI" id="CHEBI:30616"/>
        <dbReference type="ChEBI" id="CHEBI:33019"/>
        <dbReference type="ChEBI" id="CHEBI:58095"/>
        <dbReference type="ChEBI" id="CHEBI:78442"/>
        <dbReference type="ChEBI" id="CHEBI:78531"/>
        <dbReference type="ChEBI" id="CHEBI:456215"/>
        <dbReference type="EC" id="6.1.1.20"/>
    </reaction>
</comment>
<sequence length="339" mass="39229">MIDKIKEHITDVKAFNATTKEEIENFRIKYLGKKGILNSFFAEFKNVPNEQKKDFGQTVNELKTAAQEKVDELKERLDSLEEEKGIYGDLSRPSEPLEIGSRHPISIVKNQIIEIFSNIGFNVSEGSEIEDDWHNFTALNLPEYHPARDMQDTFFIQTDPDILLRTHTSSVQVRYMEDNKPPIRTISPGRVFRNEAISARSHCIFHQVEGLYIDKNVSFADLKQTLLYFTKQLFGKSKIRLRPSYFPFTEPSAELDIYWGLETETDYRITKGTGWLEILGCGMVDPNVLKNCNIDPKEYSGFAFGMGIERIAMLLYQIGDIRMFYENDVRFLEQFKSSI</sequence>
<dbReference type="Gene3D" id="3.30.930.10">
    <property type="entry name" value="Bira Bifunctional Protein, Domain 2"/>
    <property type="match status" value="1"/>
</dbReference>
<dbReference type="GO" id="GO:0000049">
    <property type="term" value="F:tRNA binding"/>
    <property type="evidence" value="ECO:0007669"/>
    <property type="project" value="InterPro"/>
</dbReference>
<evidence type="ECO:0000256" key="2">
    <source>
        <dbReference type="ARBA" id="ARBA00010207"/>
    </source>
</evidence>
<dbReference type="PROSITE" id="PS50862">
    <property type="entry name" value="AA_TRNA_LIGASE_II"/>
    <property type="match status" value="1"/>
</dbReference>
<evidence type="ECO:0000256" key="12">
    <source>
        <dbReference type="ARBA" id="ARBA00049255"/>
    </source>
</evidence>
<comment type="subunit">
    <text evidence="3 13">Tetramer of two alpha and two beta subunits.</text>
</comment>
<dbReference type="Pfam" id="PF02912">
    <property type="entry name" value="Phe_tRNA-synt_N"/>
    <property type="match status" value="1"/>
</dbReference>
<dbReference type="InterPro" id="IPR045864">
    <property type="entry name" value="aa-tRNA-synth_II/BPL/LPL"/>
</dbReference>
<evidence type="ECO:0000256" key="5">
    <source>
        <dbReference type="ARBA" id="ARBA00022598"/>
    </source>
</evidence>
<accession>A0A3D5IXJ9</accession>
<dbReference type="InterPro" id="IPR010978">
    <property type="entry name" value="tRNA-bd_arm"/>
</dbReference>
<dbReference type="Pfam" id="PF01409">
    <property type="entry name" value="tRNA-synt_2d"/>
    <property type="match status" value="1"/>
</dbReference>
<feature type="coiled-coil region" evidence="14">
    <location>
        <begin position="63"/>
        <end position="90"/>
    </location>
</feature>
<comment type="cofactor">
    <cofactor evidence="13">
        <name>Mg(2+)</name>
        <dbReference type="ChEBI" id="CHEBI:18420"/>
    </cofactor>
    <text evidence="13">Binds 2 magnesium ions per tetramer.</text>
</comment>
<dbReference type="EMBL" id="DPMF01000035">
    <property type="protein sequence ID" value="HCV79770.1"/>
    <property type="molecule type" value="Genomic_DNA"/>
</dbReference>
<keyword evidence="7 13" id="KW-0547">Nucleotide-binding</keyword>
<comment type="subcellular location">
    <subcellularLocation>
        <location evidence="1 13">Cytoplasm</location>
    </subcellularLocation>
</comment>
<dbReference type="AlphaFoldDB" id="A0A3D5IXJ9"/>
<dbReference type="GO" id="GO:0000287">
    <property type="term" value="F:magnesium ion binding"/>
    <property type="evidence" value="ECO:0007669"/>
    <property type="project" value="UniProtKB-UniRule"/>
</dbReference>
<dbReference type="GO" id="GO:0006432">
    <property type="term" value="P:phenylalanyl-tRNA aminoacylation"/>
    <property type="evidence" value="ECO:0007669"/>
    <property type="project" value="UniProtKB-UniRule"/>
</dbReference>
<proteinExistence type="inferred from homology"/>
<evidence type="ECO:0000256" key="10">
    <source>
        <dbReference type="ARBA" id="ARBA00022917"/>
    </source>
</evidence>
<evidence type="ECO:0000256" key="6">
    <source>
        <dbReference type="ARBA" id="ARBA00022723"/>
    </source>
</evidence>
<dbReference type="SUPFAM" id="SSF46589">
    <property type="entry name" value="tRNA-binding arm"/>
    <property type="match status" value="1"/>
</dbReference>